<comment type="caution">
    <text evidence="3">The sequence shown here is derived from an EMBL/GenBank/DDBJ whole genome shotgun (WGS) entry which is preliminary data.</text>
</comment>
<dbReference type="AlphaFoldDB" id="A0A9J6BRY1"/>
<sequence length="152" mass="17158">MRVTLVIFAIFLITFFVTTHTASRDFNFGGWSGVIESFGKIDGVESENHDEISSKAEQALKKIIEKHLAGKKQAKQQARKKNAQPAQQPQQQIPIETSNSDQQKKLPRINELPKNINWDEHKETRDAINQKIPGGTDAVDALIKMLHENNSQ</sequence>
<feature type="region of interest" description="Disordered" evidence="1">
    <location>
        <begin position="69"/>
        <end position="134"/>
    </location>
</feature>
<accession>A0A9J6BRY1</accession>
<feature type="compositionally biased region" description="Low complexity" evidence="1">
    <location>
        <begin position="83"/>
        <end position="92"/>
    </location>
</feature>
<dbReference type="OrthoDB" id="10635192at2759"/>
<keyword evidence="2" id="KW-0732">Signal</keyword>
<feature type="compositionally biased region" description="Basic and acidic residues" evidence="1">
    <location>
        <begin position="117"/>
        <end position="128"/>
    </location>
</feature>
<evidence type="ECO:0000256" key="2">
    <source>
        <dbReference type="SAM" id="SignalP"/>
    </source>
</evidence>
<organism evidence="3 4">
    <name type="scientific">Polypedilum vanderplanki</name>
    <name type="common">Sleeping chironomid midge</name>
    <dbReference type="NCBI Taxonomy" id="319348"/>
    <lineage>
        <taxon>Eukaryota</taxon>
        <taxon>Metazoa</taxon>
        <taxon>Ecdysozoa</taxon>
        <taxon>Arthropoda</taxon>
        <taxon>Hexapoda</taxon>
        <taxon>Insecta</taxon>
        <taxon>Pterygota</taxon>
        <taxon>Neoptera</taxon>
        <taxon>Endopterygota</taxon>
        <taxon>Diptera</taxon>
        <taxon>Nematocera</taxon>
        <taxon>Chironomoidea</taxon>
        <taxon>Chironomidae</taxon>
        <taxon>Chironominae</taxon>
        <taxon>Polypedilum</taxon>
        <taxon>Polypedilum</taxon>
    </lineage>
</organism>
<proteinExistence type="predicted"/>
<evidence type="ECO:0000313" key="3">
    <source>
        <dbReference type="EMBL" id="KAG5672498.1"/>
    </source>
</evidence>
<name>A0A9J6BRY1_POLVA</name>
<reference evidence="3" key="1">
    <citation type="submission" date="2021-03" db="EMBL/GenBank/DDBJ databases">
        <title>Chromosome level genome of the anhydrobiotic midge Polypedilum vanderplanki.</title>
        <authorList>
            <person name="Yoshida Y."/>
            <person name="Kikawada T."/>
            <person name="Gusev O."/>
        </authorList>
    </citation>
    <scope>NUCLEOTIDE SEQUENCE</scope>
    <source>
        <strain evidence="3">NIAS01</strain>
        <tissue evidence="3">Whole body or cell culture</tissue>
    </source>
</reference>
<keyword evidence="4" id="KW-1185">Reference proteome</keyword>
<dbReference type="EMBL" id="JADBJN010000003">
    <property type="protein sequence ID" value="KAG5672498.1"/>
    <property type="molecule type" value="Genomic_DNA"/>
</dbReference>
<feature type="chain" id="PRO_5039933857" evidence="2">
    <location>
        <begin position="22"/>
        <end position="152"/>
    </location>
</feature>
<protein>
    <submittedName>
        <fullName evidence="3">Uncharacterized protein</fullName>
    </submittedName>
</protein>
<gene>
    <name evidence="3" type="ORF">PVAND_002622</name>
</gene>
<evidence type="ECO:0000313" key="4">
    <source>
        <dbReference type="Proteomes" id="UP001107558"/>
    </source>
</evidence>
<evidence type="ECO:0000256" key="1">
    <source>
        <dbReference type="SAM" id="MobiDB-lite"/>
    </source>
</evidence>
<feature type="compositionally biased region" description="Basic residues" evidence="1">
    <location>
        <begin position="69"/>
        <end position="82"/>
    </location>
</feature>
<dbReference type="Proteomes" id="UP001107558">
    <property type="component" value="Chromosome 3"/>
</dbReference>
<feature type="signal peptide" evidence="2">
    <location>
        <begin position="1"/>
        <end position="21"/>
    </location>
</feature>